<gene>
    <name evidence="1" type="ORF">N8T08_004600</name>
</gene>
<accession>A0ACC3B4Q5</accession>
<proteinExistence type="predicted"/>
<dbReference type="Proteomes" id="UP001177260">
    <property type="component" value="Unassembled WGS sequence"/>
</dbReference>
<name>A0ACC3B4Q5_9EURO</name>
<evidence type="ECO:0000313" key="2">
    <source>
        <dbReference type="Proteomes" id="UP001177260"/>
    </source>
</evidence>
<dbReference type="EMBL" id="JAOPJF010000026">
    <property type="protein sequence ID" value="KAK1145167.1"/>
    <property type="molecule type" value="Genomic_DNA"/>
</dbReference>
<evidence type="ECO:0000313" key="1">
    <source>
        <dbReference type="EMBL" id="KAK1145167.1"/>
    </source>
</evidence>
<keyword evidence="2" id="KW-1185">Reference proteome</keyword>
<comment type="caution">
    <text evidence="1">The sequence shown here is derived from an EMBL/GenBank/DDBJ whole genome shotgun (WGS) entry which is preliminary data.</text>
</comment>
<organism evidence="1 2">
    <name type="scientific">Aspergillus melleus</name>
    <dbReference type="NCBI Taxonomy" id="138277"/>
    <lineage>
        <taxon>Eukaryota</taxon>
        <taxon>Fungi</taxon>
        <taxon>Dikarya</taxon>
        <taxon>Ascomycota</taxon>
        <taxon>Pezizomycotina</taxon>
        <taxon>Eurotiomycetes</taxon>
        <taxon>Eurotiomycetidae</taxon>
        <taxon>Eurotiales</taxon>
        <taxon>Aspergillaceae</taxon>
        <taxon>Aspergillus</taxon>
        <taxon>Aspergillus subgen. Circumdati</taxon>
    </lineage>
</organism>
<sequence length="197" mass="22357">MSTVSSILTHTPTALEEEGHNSVADGIYYADNIPTNTIIIHKGFCNGSYALSLVPQTLREISMRIYKKDDNLTYPEVYVILMKMCRRDTLDGLVGKVVYRMLEKIIQDSWSGSSYDAKFAQIAVHLERRVVVRQLPGGDNSRLDAVLEDFYPVYSNDGKFLEIWTVEGSYYGYRGSFSRSGTLDELMYVLDLDLPGW</sequence>
<protein>
    <submittedName>
        <fullName evidence="1">Uncharacterized protein</fullName>
    </submittedName>
</protein>
<reference evidence="1 2" key="1">
    <citation type="journal article" date="2023" name="ACS Omega">
        <title>Identification of the Neoaspergillic Acid Biosynthesis Gene Cluster by Establishing an In Vitro CRISPR-Ribonucleoprotein Genetic System in Aspergillus melleus.</title>
        <authorList>
            <person name="Yuan B."/>
            <person name="Grau M.F."/>
            <person name="Murata R.M."/>
            <person name="Torok T."/>
            <person name="Venkateswaran K."/>
            <person name="Stajich J.E."/>
            <person name="Wang C.C.C."/>
        </authorList>
    </citation>
    <scope>NUCLEOTIDE SEQUENCE [LARGE SCALE GENOMIC DNA]</scope>
    <source>
        <strain evidence="1 2">IMV 1140</strain>
    </source>
</reference>